<gene>
    <name evidence="2" type="ORF">ACFQY0_10615</name>
</gene>
<reference evidence="3" key="1">
    <citation type="journal article" date="2019" name="Int. J. Syst. Evol. Microbiol.">
        <title>The Global Catalogue of Microorganisms (GCM) 10K type strain sequencing project: providing services to taxonomists for standard genome sequencing and annotation.</title>
        <authorList>
            <consortium name="The Broad Institute Genomics Platform"/>
            <consortium name="The Broad Institute Genome Sequencing Center for Infectious Disease"/>
            <person name="Wu L."/>
            <person name="Ma J."/>
        </authorList>
    </citation>
    <scope>NUCLEOTIDE SEQUENCE [LARGE SCALE GENOMIC DNA]</scope>
    <source>
        <strain evidence="3">CGMCC 4.1467</strain>
    </source>
</reference>
<evidence type="ECO:0000256" key="1">
    <source>
        <dbReference type="SAM" id="Phobius"/>
    </source>
</evidence>
<dbReference type="EMBL" id="JBHTBS010000004">
    <property type="protein sequence ID" value="MFC7337630.1"/>
    <property type="molecule type" value="Genomic_DNA"/>
</dbReference>
<accession>A0ABW2L7U9</accession>
<keyword evidence="1" id="KW-0472">Membrane</keyword>
<feature type="transmembrane region" description="Helical" evidence="1">
    <location>
        <begin position="28"/>
        <end position="50"/>
    </location>
</feature>
<protein>
    <recommendedName>
        <fullName evidence="4">DUF1559 domain-containing protein</fullName>
    </recommendedName>
</protein>
<proteinExistence type="predicted"/>
<name>A0ABW2L7U9_9BACT</name>
<evidence type="ECO:0008006" key="4">
    <source>
        <dbReference type="Google" id="ProtNLM"/>
    </source>
</evidence>
<evidence type="ECO:0000313" key="2">
    <source>
        <dbReference type="EMBL" id="MFC7337630.1"/>
    </source>
</evidence>
<dbReference type="RefSeq" id="WP_379712092.1">
    <property type="nucleotide sequence ID" value="NZ_JBHTBS010000004.1"/>
</dbReference>
<keyword evidence="3" id="KW-1185">Reference proteome</keyword>
<organism evidence="2 3">
    <name type="scientific">Haloferula chungangensis</name>
    <dbReference type="NCBI Taxonomy" id="1048331"/>
    <lineage>
        <taxon>Bacteria</taxon>
        <taxon>Pseudomonadati</taxon>
        <taxon>Verrucomicrobiota</taxon>
        <taxon>Verrucomicrobiia</taxon>
        <taxon>Verrucomicrobiales</taxon>
        <taxon>Verrucomicrobiaceae</taxon>
        <taxon>Haloferula</taxon>
    </lineage>
</organism>
<evidence type="ECO:0000313" key="3">
    <source>
        <dbReference type="Proteomes" id="UP001596472"/>
    </source>
</evidence>
<keyword evidence="1" id="KW-0812">Transmembrane</keyword>
<comment type="caution">
    <text evidence="2">The sequence shown here is derived from an EMBL/GenBank/DDBJ whole genome shotgun (WGS) entry which is preliminary data.</text>
</comment>
<dbReference type="Proteomes" id="UP001596472">
    <property type="component" value="Unassembled WGS sequence"/>
</dbReference>
<keyword evidence="1" id="KW-1133">Transmembrane helix</keyword>
<sequence length="241" mass="26322">MSEVEESELDLDPGEEAPVSREAPAFRWTVSMVGAVILLIGGLVLWPMILRQRKAVDRTRAIGNCKQIGLALLEFEQEFGAFPNEKTAELVRRSTKTPLDLPGRSTNAAFRQLVAFGIGAEAIYYCVHPEMDKKPDGDISPGKAIEAGETGYSYIAGFDTKAKPGIPLVLAPMRIGTEAFWEEPYGGKAVLLRADNSVEAPLIRRSDGKVPVGSGKTVFDTGADTVWGEGFDVDMWHPERR</sequence>